<gene>
    <name evidence="2" type="ORF">FCS21_00655</name>
</gene>
<evidence type="ECO:0000313" key="2">
    <source>
        <dbReference type="EMBL" id="TMM47527.1"/>
    </source>
</evidence>
<dbReference type="RefSeq" id="WP_138620062.1">
    <property type="nucleotide sequence ID" value="NZ_SZVP01000001.1"/>
</dbReference>
<keyword evidence="1" id="KW-0812">Transmembrane</keyword>
<keyword evidence="3" id="KW-1185">Reference proteome</keyword>
<dbReference type="OrthoDB" id="6819942at2"/>
<keyword evidence="1" id="KW-1133">Transmembrane helix</keyword>
<dbReference type="SUPFAM" id="SSF52266">
    <property type="entry name" value="SGNH hydrolase"/>
    <property type="match status" value="1"/>
</dbReference>
<organism evidence="2 3">
    <name type="scientific">Colwellia ponticola</name>
    <dbReference type="NCBI Taxonomy" id="2304625"/>
    <lineage>
        <taxon>Bacteria</taxon>
        <taxon>Pseudomonadati</taxon>
        <taxon>Pseudomonadota</taxon>
        <taxon>Gammaproteobacteria</taxon>
        <taxon>Alteromonadales</taxon>
        <taxon>Colwelliaceae</taxon>
        <taxon>Colwellia</taxon>
    </lineage>
</organism>
<feature type="transmembrane region" description="Helical" evidence="1">
    <location>
        <begin position="7"/>
        <end position="27"/>
    </location>
</feature>
<dbReference type="EMBL" id="SZVP01000001">
    <property type="protein sequence ID" value="TMM47527.1"/>
    <property type="molecule type" value="Genomic_DNA"/>
</dbReference>
<accession>A0A8H2JN42</accession>
<evidence type="ECO:0000313" key="3">
    <source>
        <dbReference type="Proteomes" id="UP000307702"/>
    </source>
</evidence>
<dbReference type="GO" id="GO:0016788">
    <property type="term" value="F:hydrolase activity, acting on ester bonds"/>
    <property type="evidence" value="ECO:0007669"/>
    <property type="project" value="UniProtKB-ARBA"/>
</dbReference>
<dbReference type="Gene3D" id="3.40.50.1110">
    <property type="entry name" value="SGNH hydrolase"/>
    <property type="match status" value="1"/>
</dbReference>
<dbReference type="Proteomes" id="UP000307702">
    <property type="component" value="Unassembled WGS sequence"/>
</dbReference>
<proteinExistence type="predicted"/>
<comment type="caution">
    <text evidence="2">The sequence shown here is derived from an EMBL/GenBank/DDBJ whole genome shotgun (WGS) entry which is preliminary data.</text>
</comment>
<keyword evidence="1" id="KW-0472">Membrane</keyword>
<evidence type="ECO:0000256" key="1">
    <source>
        <dbReference type="SAM" id="Phobius"/>
    </source>
</evidence>
<sequence>MNFWIKCWLTVTISIFLLLNILTFVAIQEGAPYRFTSSLSYDAKLTFIRKKMLSGEFDQVDTIIIGSSMGLNNINSQPIEELSDKVHNVLNMSSWGLNTNDTLELLTSIDLANIQHVIYIAQYDDFTTNGNTLRFGQDMDSIKDFWAGENIIEPYFQLLKILPLKLKRYLSWKKYYADESQYRNLAFNNSGDVGLDIKGKGINTSRYNTFPFPVHLSDKKYIPLIDMNDYLKTKGIPLIVVRTPYRLPLLIANENLTTVFTSFRKKVDTLAQEEGFVFIDVHNELKLTDTYFVDKSHLNKEGAMLISQFIASKL</sequence>
<name>A0A8H2JN42_9GAMM</name>
<reference evidence="2 3" key="1">
    <citation type="submission" date="2019-05" db="EMBL/GenBank/DDBJ databases">
        <title>Colwellia ponticola sp. nov., isolated from seawater.</title>
        <authorList>
            <person name="Yoon J.-H."/>
        </authorList>
    </citation>
    <scope>NUCLEOTIDE SEQUENCE [LARGE SCALE GENOMIC DNA]</scope>
    <source>
        <strain evidence="2 3">OISW-25</strain>
    </source>
</reference>
<protein>
    <submittedName>
        <fullName evidence="2">Uncharacterized protein</fullName>
    </submittedName>
</protein>
<dbReference type="InterPro" id="IPR036514">
    <property type="entry name" value="SGNH_hydro_sf"/>
</dbReference>
<dbReference type="AlphaFoldDB" id="A0A8H2JN42"/>